<dbReference type="RefSeq" id="WP_386778816.1">
    <property type="nucleotide sequence ID" value="NZ_JBHTLE010000002.1"/>
</dbReference>
<dbReference type="EMBL" id="JADOUF010000001">
    <property type="protein sequence ID" value="MBG6135100.1"/>
    <property type="molecule type" value="Genomic_DNA"/>
</dbReference>
<dbReference type="Proteomes" id="UP000622552">
    <property type="component" value="Unassembled WGS sequence"/>
</dbReference>
<comment type="caution">
    <text evidence="2">The sequence shown here is derived from an EMBL/GenBank/DDBJ whole genome shotgun (WGS) entry which is preliminary data.</text>
</comment>
<sequence>MARVLRSVVIGAAVLIAVVAVTSIVRSRPPVESGHSVAGASTSGTENTDDFTWQ</sequence>
<organism evidence="2 3">
    <name type="scientific">Longispora fulva</name>
    <dbReference type="NCBI Taxonomy" id="619741"/>
    <lineage>
        <taxon>Bacteria</taxon>
        <taxon>Bacillati</taxon>
        <taxon>Actinomycetota</taxon>
        <taxon>Actinomycetes</taxon>
        <taxon>Micromonosporales</taxon>
        <taxon>Micromonosporaceae</taxon>
        <taxon>Longispora</taxon>
    </lineage>
</organism>
<reference evidence="2" key="1">
    <citation type="submission" date="2020-11" db="EMBL/GenBank/DDBJ databases">
        <title>Sequencing the genomes of 1000 actinobacteria strains.</title>
        <authorList>
            <person name="Klenk H.-P."/>
        </authorList>
    </citation>
    <scope>NUCLEOTIDE SEQUENCE</scope>
    <source>
        <strain evidence="2">DSM 45356</strain>
    </source>
</reference>
<accession>A0A8J7G8W6</accession>
<feature type="region of interest" description="Disordered" evidence="1">
    <location>
        <begin position="28"/>
        <end position="54"/>
    </location>
</feature>
<protein>
    <submittedName>
        <fullName evidence="2">Uncharacterized protein</fullName>
    </submittedName>
</protein>
<feature type="compositionally biased region" description="Polar residues" evidence="1">
    <location>
        <begin position="39"/>
        <end position="54"/>
    </location>
</feature>
<dbReference type="AlphaFoldDB" id="A0A8J7G8W6"/>
<name>A0A8J7G8W6_9ACTN</name>
<gene>
    <name evidence="2" type="ORF">IW245_001294</name>
</gene>
<proteinExistence type="predicted"/>
<evidence type="ECO:0000313" key="3">
    <source>
        <dbReference type="Proteomes" id="UP000622552"/>
    </source>
</evidence>
<evidence type="ECO:0000313" key="2">
    <source>
        <dbReference type="EMBL" id="MBG6135100.1"/>
    </source>
</evidence>
<evidence type="ECO:0000256" key="1">
    <source>
        <dbReference type="SAM" id="MobiDB-lite"/>
    </source>
</evidence>
<keyword evidence="3" id="KW-1185">Reference proteome</keyword>